<evidence type="ECO:0000256" key="1">
    <source>
        <dbReference type="ARBA" id="ARBA00001974"/>
    </source>
</evidence>
<dbReference type="PANTHER" id="PTHR42913">
    <property type="entry name" value="APOPTOSIS-INDUCING FACTOR 1"/>
    <property type="match status" value="1"/>
</dbReference>
<evidence type="ECO:0000256" key="4">
    <source>
        <dbReference type="ARBA" id="ARBA00022827"/>
    </source>
</evidence>
<evidence type="ECO:0000256" key="2">
    <source>
        <dbReference type="ARBA" id="ARBA00005272"/>
    </source>
</evidence>
<keyword evidence="4" id="KW-0274">FAD</keyword>
<dbReference type="InterPro" id="IPR036188">
    <property type="entry name" value="FAD/NAD-bd_sf"/>
</dbReference>
<name>A0A1G2LDQ2_9BACT</name>
<dbReference type="STRING" id="1802280.A3B37_02940"/>
<evidence type="ECO:0000256" key="3">
    <source>
        <dbReference type="ARBA" id="ARBA00022630"/>
    </source>
</evidence>
<dbReference type="SUPFAM" id="SSF51905">
    <property type="entry name" value="FAD/NAD(P)-binding domain"/>
    <property type="match status" value="1"/>
</dbReference>
<sequence>MSEGRMMERPAKREHIVILGAGFGGITAFLKLDRALRRRGLLGRYRIILVDRHAHHLYTPALYEIAAIPRGEAGAVTLKPSICIPLENILARTPGAELLGEEVVALDPTRRRVRFASGGELAFAYAVIALGAETNFFNIPGLAERAYPIKTFADAVRLRNRIEELMERGAETLRIVIGGGGPAGVELAAEFVNFLCVMKERLAAGTCREEITLVEASPEILSGFNRAVVRRARRRLKRLGVRVLTGTPITGVSPTTVFLKGGRKIPYHILVWAGGVRPTGALQNFGLTLDGRGGIKVNEFLEAAPRIYAIGDNASFLHPKSRMPLPGNVPVAESEARLAAKNIVADIIGEARSPFRPPERWPFILAVGGKYAVSDLVIVKFSGFLGWILKQLVELRYLLFILPFPKALRMWLRAVYYETRND</sequence>
<dbReference type="PANTHER" id="PTHR42913:SF3">
    <property type="entry name" value="64 KDA MITOCHONDRIAL NADH DEHYDROGENASE (EUROFUNG)"/>
    <property type="match status" value="1"/>
</dbReference>
<evidence type="ECO:0000313" key="8">
    <source>
        <dbReference type="Proteomes" id="UP000176705"/>
    </source>
</evidence>
<dbReference type="Pfam" id="PF07992">
    <property type="entry name" value="Pyr_redox_2"/>
    <property type="match status" value="1"/>
</dbReference>
<feature type="domain" description="FAD/NAD(P)-binding" evidence="6">
    <location>
        <begin position="15"/>
        <end position="336"/>
    </location>
</feature>
<gene>
    <name evidence="7" type="ORF">A3B37_02940</name>
</gene>
<keyword evidence="5" id="KW-0560">Oxidoreductase</keyword>
<dbReference type="PRINTS" id="PR00368">
    <property type="entry name" value="FADPNR"/>
</dbReference>
<proteinExistence type="inferred from homology"/>
<reference evidence="7 8" key="1">
    <citation type="journal article" date="2016" name="Nat. Commun.">
        <title>Thousands of microbial genomes shed light on interconnected biogeochemical processes in an aquifer system.</title>
        <authorList>
            <person name="Anantharaman K."/>
            <person name="Brown C.T."/>
            <person name="Hug L.A."/>
            <person name="Sharon I."/>
            <person name="Castelle C.J."/>
            <person name="Probst A.J."/>
            <person name="Thomas B.C."/>
            <person name="Singh A."/>
            <person name="Wilkins M.J."/>
            <person name="Karaoz U."/>
            <person name="Brodie E.L."/>
            <person name="Williams K.H."/>
            <person name="Hubbard S.S."/>
            <person name="Banfield J.F."/>
        </authorList>
    </citation>
    <scope>NUCLEOTIDE SEQUENCE [LARGE SCALE GENOMIC DNA]</scope>
</reference>
<dbReference type="GO" id="GO:0003955">
    <property type="term" value="F:NAD(P)H dehydrogenase (quinone) activity"/>
    <property type="evidence" value="ECO:0007669"/>
    <property type="project" value="TreeGrafter"/>
</dbReference>
<dbReference type="GO" id="GO:0019646">
    <property type="term" value="P:aerobic electron transport chain"/>
    <property type="evidence" value="ECO:0007669"/>
    <property type="project" value="TreeGrafter"/>
</dbReference>
<comment type="caution">
    <text evidence="7">The sequence shown here is derived from an EMBL/GenBank/DDBJ whole genome shotgun (WGS) entry which is preliminary data.</text>
</comment>
<comment type="similarity">
    <text evidence="2">Belongs to the NADH dehydrogenase family.</text>
</comment>
<evidence type="ECO:0000256" key="5">
    <source>
        <dbReference type="ARBA" id="ARBA00023002"/>
    </source>
</evidence>
<comment type="cofactor">
    <cofactor evidence="1">
        <name>FAD</name>
        <dbReference type="ChEBI" id="CHEBI:57692"/>
    </cofactor>
</comment>
<dbReference type="Proteomes" id="UP000176705">
    <property type="component" value="Unassembled WGS sequence"/>
</dbReference>
<accession>A0A1G2LDQ2</accession>
<dbReference type="InterPro" id="IPR023753">
    <property type="entry name" value="FAD/NAD-binding_dom"/>
</dbReference>
<evidence type="ECO:0000313" key="7">
    <source>
        <dbReference type="EMBL" id="OHA08961.1"/>
    </source>
</evidence>
<dbReference type="AlphaFoldDB" id="A0A1G2LDQ2"/>
<evidence type="ECO:0000259" key="6">
    <source>
        <dbReference type="Pfam" id="PF07992"/>
    </source>
</evidence>
<organism evidence="7 8">
    <name type="scientific">Candidatus Sungbacteria bacterium RIFCSPLOWO2_01_FULL_59_16</name>
    <dbReference type="NCBI Taxonomy" id="1802280"/>
    <lineage>
        <taxon>Bacteria</taxon>
        <taxon>Candidatus Sungiibacteriota</taxon>
    </lineage>
</organism>
<dbReference type="InterPro" id="IPR051169">
    <property type="entry name" value="NADH-Q_oxidoreductase"/>
</dbReference>
<dbReference type="EMBL" id="MHQS01000008">
    <property type="protein sequence ID" value="OHA08961.1"/>
    <property type="molecule type" value="Genomic_DNA"/>
</dbReference>
<dbReference type="PRINTS" id="PR00411">
    <property type="entry name" value="PNDRDTASEI"/>
</dbReference>
<protein>
    <recommendedName>
        <fullName evidence="6">FAD/NAD(P)-binding domain-containing protein</fullName>
    </recommendedName>
</protein>
<keyword evidence="3" id="KW-0285">Flavoprotein</keyword>
<dbReference type="Gene3D" id="3.50.50.100">
    <property type="match status" value="1"/>
</dbReference>